<evidence type="ECO:0000313" key="8">
    <source>
        <dbReference type="RefSeq" id="XP_011293584.1"/>
    </source>
</evidence>
<evidence type="ECO:0000313" key="6">
    <source>
        <dbReference type="Proteomes" id="UP001652621"/>
    </source>
</evidence>
<accession>A0A1I8MCW4</accession>
<organism evidence="5">
    <name type="scientific">Musca domestica</name>
    <name type="common">House fly</name>
    <dbReference type="NCBI Taxonomy" id="7370"/>
    <lineage>
        <taxon>Eukaryota</taxon>
        <taxon>Metazoa</taxon>
        <taxon>Ecdysozoa</taxon>
        <taxon>Arthropoda</taxon>
        <taxon>Hexapoda</taxon>
        <taxon>Insecta</taxon>
        <taxon>Pterygota</taxon>
        <taxon>Neoptera</taxon>
        <taxon>Endopterygota</taxon>
        <taxon>Diptera</taxon>
        <taxon>Brachycera</taxon>
        <taxon>Muscomorpha</taxon>
        <taxon>Muscoidea</taxon>
        <taxon>Muscidae</taxon>
        <taxon>Musca</taxon>
    </lineage>
</organism>
<evidence type="ECO:0000256" key="2">
    <source>
        <dbReference type="ARBA" id="ARBA00009610"/>
    </source>
</evidence>
<reference evidence="7 8" key="2">
    <citation type="submission" date="2025-04" db="UniProtKB">
        <authorList>
            <consortium name="RefSeq"/>
        </authorList>
    </citation>
    <scope>IDENTIFICATION</scope>
    <source>
        <strain evidence="7 8">Aabys</strain>
    </source>
</reference>
<sequence length="196" mass="23055">MNCCGSSMIYEFHSTTHLYKGLEETDLRLEIHELGSDALQVRLVNKDFPKQKKAAIKESLVFVAICGFYLWLHLNAAFRLLYFGIASFLWFLPILWRWLSLVKAENIIFCHDFGINLQIEKCWGKSNTFISSSAIHDIRINEVLENFDFRYLLIIRTKGKLFQKRPIIPIFKVFNPTCDCLNIIYKKLNQMYCKTQ</sequence>
<feature type="domain" description="Phosphatidylinositol N-acetylglucosaminyltransferase subunit H conserved" evidence="4">
    <location>
        <begin position="111"/>
        <end position="171"/>
    </location>
</feature>
<name>A0A1I8MCW4_MUSDO</name>
<dbReference type="RefSeq" id="XP_011293583.1">
    <property type="nucleotide sequence ID" value="XM_011295281.2"/>
</dbReference>
<evidence type="ECO:0000313" key="5">
    <source>
        <dbReference type="EnsemblMetazoa" id="MDOA003609-PB"/>
    </source>
</evidence>
<dbReference type="GO" id="GO:0006506">
    <property type="term" value="P:GPI anchor biosynthetic process"/>
    <property type="evidence" value="ECO:0007669"/>
    <property type="project" value="InterPro"/>
</dbReference>
<keyword evidence="6" id="KW-1185">Reference proteome</keyword>
<evidence type="ECO:0000256" key="3">
    <source>
        <dbReference type="SAM" id="Phobius"/>
    </source>
</evidence>
<keyword evidence="7 8" id="KW-0328">Glycosyltransferase</keyword>
<evidence type="ECO:0000256" key="1">
    <source>
        <dbReference type="ARBA" id="ARBA00004687"/>
    </source>
</evidence>
<dbReference type="EnsemblMetazoa" id="MDOA003609-RC">
    <property type="protein sequence ID" value="MDOA003609-PC"/>
    <property type="gene ID" value="MDOA003609"/>
</dbReference>
<dbReference type="InterPro" id="IPR044215">
    <property type="entry name" value="PIG-H"/>
</dbReference>
<keyword evidence="3" id="KW-0812">Transmembrane</keyword>
<dbReference type="AlphaFoldDB" id="A0A1I8MCW4"/>
<dbReference type="PANTHER" id="PTHR15231:SF1">
    <property type="entry name" value="PHOSPHATIDYLINOSITOL N-ACETYLGLUCOSAMINYLTRANSFERASE SUBUNIT H"/>
    <property type="match status" value="1"/>
</dbReference>
<feature type="transmembrane region" description="Helical" evidence="3">
    <location>
        <begin position="80"/>
        <end position="99"/>
    </location>
</feature>
<protein>
    <submittedName>
        <fullName evidence="7 8">Phosphatidylinositol N-acetylglucosaminyltransferase subunit H</fullName>
    </submittedName>
</protein>
<dbReference type="Pfam" id="PF10181">
    <property type="entry name" value="PIG-H"/>
    <property type="match status" value="1"/>
</dbReference>
<dbReference type="PANTHER" id="PTHR15231">
    <property type="entry name" value="PHOSPHATIDYLINOSITOL N-ACETYLGLUCOSAMINYLTRANSFERASE SUBUNIT H"/>
    <property type="match status" value="1"/>
</dbReference>
<evidence type="ECO:0000313" key="7">
    <source>
        <dbReference type="RefSeq" id="XP_011293583.1"/>
    </source>
</evidence>
<dbReference type="OrthoDB" id="6256716at2759"/>
<feature type="transmembrane region" description="Helical" evidence="3">
    <location>
        <begin position="55"/>
        <end position="74"/>
    </location>
</feature>
<dbReference type="VEuPathDB" id="VectorBase:MDOA003609"/>
<dbReference type="KEGG" id="mde:101897922"/>
<dbReference type="EnsemblMetazoa" id="MDOA003609-RB">
    <property type="protein sequence ID" value="MDOA003609-PB"/>
    <property type="gene ID" value="MDOA003609"/>
</dbReference>
<comment type="similarity">
    <text evidence="2">Belongs to the PIGH family.</text>
</comment>
<dbReference type="GO" id="GO:0000506">
    <property type="term" value="C:glycosylphosphatidylinositol-N-acetylglucosaminyltransferase (GPI-GnT) complex"/>
    <property type="evidence" value="ECO:0007669"/>
    <property type="project" value="InterPro"/>
</dbReference>
<dbReference type="VEuPathDB" id="VectorBase:MDOMA2_021056"/>
<comment type="pathway">
    <text evidence="1">Glycolipid biosynthesis; glycosylphosphatidylinositol-anchor biosynthesis.</text>
</comment>
<dbReference type="Proteomes" id="UP001652621">
    <property type="component" value="Unplaced"/>
</dbReference>
<reference evidence="5" key="1">
    <citation type="submission" date="2020-05" db="UniProtKB">
        <authorList>
            <consortium name="EnsemblMetazoa"/>
        </authorList>
    </citation>
    <scope>IDENTIFICATION</scope>
    <source>
        <strain evidence="5">Aabys</strain>
    </source>
</reference>
<dbReference type="InterPro" id="IPR019328">
    <property type="entry name" value="PIGH-H_dom"/>
</dbReference>
<evidence type="ECO:0000259" key="4">
    <source>
        <dbReference type="Pfam" id="PF10181"/>
    </source>
</evidence>
<dbReference type="RefSeq" id="XP_011293584.1">
    <property type="nucleotide sequence ID" value="XM_011295282.2"/>
</dbReference>
<keyword evidence="3" id="KW-0472">Membrane</keyword>
<keyword evidence="7 8" id="KW-0808">Transferase</keyword>
<dbReference type="STRING" id="7370.A0A1I8MCW4"/>
<proteinExistence type="inferred from homology"/>
<gene>
    <name evidence="5" type="primary">101897922</name>
    <name evidence="7 8" type="synonym">LOC101897922</name>
</gene>
<dbReference type="GO" id="GO:0016757">
    <property type="term" value="F:glycosyltransferase activity"/>
    <property type="evidence" value="ECO:0007669"/>
    <property type="project" value="UniProtKB-KW"/>
</dbReference>
<keyword evidence="3" id="KW-1133">Transmembrane helix</keyword>